<dbReference type="SMART" id="SM00278">
    <property type="entry name" value="HhH1"/>
    <property type="match status" value="3"/>
</dbReference>
<evidence type="ECO:0000256" key="5">
    <source>
        <dbReference type="ARBA" id="ARBA00022763"/>
    </source>
</evidence>
<evidence type="ECO:0000256" key="12">
    <source>
        <dbReference type="RuleBase" id="RU000618"/>
    </source>
</evidence>
<dbReference type="SUPFAM" id="SSF47781">
    <property type="entry name" value="RuvA domain 2-like"/>
    <property type="match status" value="1"/>
</dbReference>
<dbReference type="Gene3D" id="3.40.50.10190">
    <property type="entry name" value="BRCT domain"/>
    <property type="match status" value="1"/>
</dbReference>
<sequence length="654" mass="72551">MSQKEYLEAISTLKKWAKAYYTDDAPLATDAEYDELYHRILEFEAQNPLLISPDSPSIKVGGEVLESFEKSAHIAPMWSMEDIFNSNELKEWLERGSKADLELFVEPKFDGASLNLLYEDGKLIKAVTRGDGKIGENVTHNAKVIASIPQQIAYKSRIEIRGEVVITKDDFEKVNKSLLEAGLKPLANPRNAAAGSLRQLDSSVARSRRLRFYPWGVGENLLENEFNYTTHWQIMEFVRSLGFLRDDFCKLCVGFDEIQKAYKELLNAREQKEMLMDGMVVRVNKLNLAQNMGYTVKFPRFMVAYKFPPLELATTLKDVIWQVGRTGAITPVGVLEPVNIDGAMVSNATLHNAGEIKRLGLKIGDIISIIRSGDVIPKITGSLRRGEINKEISKDIIPPRVCPCCGSELFSDGAILKCQNLECKERELGLLIYFASKKCMDIDGLGSAIITLLYESGRLRHIADIYRLDESSFAGLDGFKERKINNILSSIGKSKTPTLERFIASLGCELIGEVAARKIARAFGAEWLSASYDELIALDGFGESMAQSFLEFVRVNESKVRELLTFIQPVLPEALDTKGAVLEGKSVVITGTLKSPREAIKARLEALGAKVSSAVSARTDFLLAGEAAGSKLAKANELGVKIVDEEWLEDLENS</sequence>
<dbReference type="SMART" id="SM00292">
    <property type="entry name" value="BRCT"/>
    <property type="match status" value="1"/>
</dbReference>
<comment type="catalytic activity">
    <reaction evidence="10 11 12">
        <text>NAD(+) + (deoxyribonucleotide)n-3'-hydroxyl + 5'-phospho-(deoxyribonucleotide)m = (deoxyribonucleotide)n+m + AMP + beta-nicotinamide D-nucleotide.</text>
        <dbReference type="EC" id="6.5.1.2"/>
    </reaction>
</comment>
<keyword evidence="6 11" id="KW-0862">Zinc</keyword>
<dbReference type="InterPro" id="IPR013840">
    <property type="entry name" value="DNAligase_N"/>
</dbReference>
<dbReference type="PROSITE" id="PS01056">
    <property type="entry name" value="DNA_LIGASE_N2"/>
    <property type="match status" value="1"/>
</dbReference>
<evidence type="ECO:0000259" key="13">
    <source>
        <dbReference type="PROSITE" id="PS50172"/>
    </source>
</evidence>
<dbReference type="InterPro" id="IPR041663">
    <property type="entry name" value="DisA/LigA_HHH"/>
</dbReference>
<evidence type="ECO:0000256" key="4">
    <source>
        <dbReference type="ARBA" id="ARBA00022723"/>
    </source>
</evidence>
<dbReference type="Gene3D" id="3.30.470.30">
    <property type="entry name" value="DNA ligase/mRNA capping enzyme"/>
    <property type="match status" value="1"/>
</dbReference>
<keyword evidence="11" id="KW-0464">Manganese</keyword>
<keyword evidence="5 11" id="KW-0227">DNA damage</keyword>
<reference evidence="14 15" key="1">
    <citation type="submission" date="2023-06" db="EMBL/GenBank/DDBJ databases">
        <title>Campylobacter magnum sp. nov., isolated from cecal contents of domestic pigs (Sus scrofa domesticus).</title>
        <authorList>
            <person name="Papic B."/>
            <person name="Gruntar I."/>
        </authorList>
    </citation>
    <scope>NUCLEOTIDE SEQUENCE [LARGE SCALE GENOMIC DNA]</scope>
    <source>
        <strain evidence="15">34484-21</strain>
    </source>
</reference>
<dbReference type="InterPro" id="IPR001357">
    <property type="entry name" value="BRCT_dom"/>
</dbReference>
<feature type="binding site" evidence="11">
    <location>
        <position position="106"/>
    </location>
    <ligand>
        <name>NAD(+)</name>
        <dbReference type="ChEBI" id="CHEBI:57540"/>
    </ligand>
</feature>
<dbReference type="Proteomes" id="UP001171111">
    <property type="component" value="Unassembled WGS sequence"/>
</dbReference>
<dbReference type="Pfam" id="PF00533">
    <property type="entry name" value="BRCT"/>
    <property type="match status" value="1"/>
</dbReference>
<evidence type="ECO:0000313" key="14">
    <source>
        <dbReference type="EMBL" id="MDO2409691.1"/>
    </source>
</evidence>
<keyword evidence="2 11" id="KW-0436">Ligase</keyword>
<dbReference type="SUPFAM" id="SSF56091">
    <property type="entry name" value="DNA ligase/mRNA capping enzyme, catalytic domain"/>
    <property type="match status" value="1"/>
</dbReference>
<dbReference type="InterPro" id="IPR036420">
    <property type="entry name" value="BRCT_dom_sf"/>
</dbReference>
<dbReference type="SMART" id="SM00532">
    <property type="entry name" value="LIGANc"/>
    <property type="match status" value="1"/>
</dbReference>
<dbReference type="InterPro" id="IPR010994">
    <property type="entry name" value="RuvA_2-like"/>
</dbReference>
<dbReference type="EC" id="6.5.1.2" evidence="11 12"/>
<feature type="active site" description="N6-AMP-lysine intermediate" evidence="11">
    <location>
        <position position="108"/>
    </location>
</feature>
<feature type="binding site" evidence="11">
    <location>
        <begin position="30"/>
        <end position="34"/>
    </location>
    <ligand>
        <name>NAD(+)</name>
        <dbReference type="ChEBI" id="CHEBI:57540"/>
    </ligand>
</feature>
<feature type="binding site" evidence="11">
    <location>
        <position position="423"/>
    </location>
    <ligand>
        <name>Zn(2+)</name>
        <dbReference type="ChEBI" id="CHEBI:29105"/>
    </ligand>
</feature>
<proteinExistence type="inferred from homology"/>
<feature type="binding site" evidence="11">
    <location>
        <begin position="79"/>
        <end position="80"/>
    </location>
    <ligand>
        <name>NAD(+)</name>
        <dbReference type="ChEBI" id="CHEBI:57540"/>
    </ligand>
</feature>
<feature type="binding site" evidence="11">
    <location>
        <position position="129"/>
    </location>
    <ligand>
        <name>NAD(+)</name>
        <dbReference type="ChEBI" id="CHEBI:57540"/>
    </ligand>
</feature>
<dbReference type="SUPFAM" id="SSF50249">
    <property type="entry name" value="Nucleic acid-binding proteins"/>
    <property type="match status" value="1"/>
</dbReference>
<evidence type="ECO:0000256" key="10">
    <source>
        <dbReference type="ARBA" id="ARBA00034005"/>
    </source>
</evidence>
<evidence type="ECO:0000256" key="1">
    <source>
        <dbReference type="ARBA" id="ARBA00004067"/>
    </source>
</evidence>
<name>A0ABT8TBQ8_9BACT</name>
<dbReference type="InterPro" id="IPR033136">
    <property type="entry name" value="DNA_ligase_CS"/>
</dbReference>
<dbReference type="InterPro" id="IPR012340">
    <property type="entry name" value="NA-bd_OB-fold"/>
</dbReference>
<comment type="caution">
    <text evidence="11">Lacks conserved residue(s) required for the propagation of feature annotation.</text>
</comment>
<dbReference type="Gene3D" id="1.10.287.610">
    <property type="entry name" value="Helix hairpin bin"/>
    <property type="match status" value="1"/>
</dbReference>
<dbReference type="GO" id="GO:0003911">
    <property type="term" value="F:DNA ligase (NAD+) activity"/>
    <property type="evidence" value="ECO:0007669"/>
    <property type="project" value="UniProtKB-EC"/>
</dbReference>
<dbReference type="CDD" id="cd17748">
    <property type="entry name" value="BRCT_DNA_ligase_like"/>
    <property type="match status" value="1"/>
</dbReference>
<evidence type="ECO:0000256" key="2">
    <source>
        <dbReference type="ARBA" id="ARBA00022598"/>
    </source>
</evidence>
<feature type="binding site" evidence="11">
    <location>
        <position position="306"/>
    </location>
    <ligand>
        <name>NAD(+)</name>
        <dbReference type="ChEBI" id="CHEBI:57540"/>
    </ligand>
</feature>
<feature type="binding site" evidence="11">
    <location>
        <position position="405"/>
    </location>
    <ligand>
        <name>Zn(2+)</name>
        <dbReference type="ChEBI" id="CHEBI:29105"/>
    </ligand>
</feature>
<dbReference type="NCBIfam" id="TIGR00575">
    <property type="entry name" value="dnlj"/>
    <property type="match status" value="1"/>
</dbReference>
<dbReference type="InterPro" id="IPR013839">
    <property type="entry name" value="DNAligase_adenylation"/>
</dbReference>
<dbReference type="InterPro" id="IPR018239">
    <property type="entry name" value="DNA_ligase_AS"/>
</dbReference>
<keyword evidence="8 11" id="KW-0520">NAD</keyword>
<comment type="cofactor">
    <cofactor evidence="11">
        <name>Mg(2+)</name>
        <dbReference type="ChEBI" id="CHEBI:18420"/>
    </cofactor>
    <cofactor evidence="11">
        <name>Mn(2+)</name>
        <dbReference type="ChEBI" id="CHEBI:29035"/>
    </cofactor>
</comment>
<evidence type="ECO:0000256" key="8">
    <source>
        <dbReference type="ARBA" id="ARBA00023027"/>
    </source>
</evidence>
<comment type="function">
    <text evidence="1 11">DNA ligase that catalyzes the formation of phosphodiester linkages between 5'-phosphoryl and 3'-hydroxyl groups in double-stranded DNA using NAD as a coenzyme and as the energy source for the reaction. It is essential for DNA replication and repair of damaged DNA.</text>
</comment>
<keyword evidence="7 11" id="KW-0460">Magnesium</keyword>
<dbReference type="PROSITE" id="PS01055">
    <property type="entry name" value="DNA_LIGASE_N1"/>
    <property type="match status" value="1"/>
</dbReference>
<evidence type="ECO:0000256" key="7">
    <source>
        <dbReference type="ARBA" id="ARBA00022842"/>
    </source>
</evidence>
<dbReference type="InterPro" id="IPR001679">
    <property type="entry name" value="DNA_ligase"/>
</dbReference>
<feature type="domain" description="BRCT" evidence="13">
    <location>
        <begin position="577"/>
        <end position="654"/>
    </location>
</feature>
<keyword evidence="4 11" id="KW-0479">Metal-binding</keyword>
<dbReference type="EMBL" id="JAULJQ010000007">
    <property type="protein sequence ID" value="MDO2409691.1"/>
    <property type="molecule type" value="Genomic_DNA"/>
</dbReference>
<dbReference type="SUPFAM" id="SSF52113">
    <property type="entry name" value="BRCT domain"/>
    <property type="match status" value="1"/>
</dbReference>
<dbReference type="HAMAP" id="MF_01588">
    <property type="entry name" value="DNA_ligase_A"/>
    <property type="match status" value="1"/>
</dbReference>
<evidence type="ECO:0000256" key="11">
    <source>
        <dbReference type="HAMAP-Rule" id="MF_01588"/>
    </source>
</evidence>
<dbReference type="PROSITE" id="PS50172">
    <property type="entry name" value="BRCT"/>
    <property type="match status" value="1"/>
</dbReference>
<dbReference type="Pfam" id="PF03120">
    <property type="entry name" value="OB_DNA_ligase"/>
    <property type="match status" value="1"/>
</dbReference>
<dbReference type="NCBIfam" id="NF005932">
    <property type="entry name" value="PRK07956.1"/>
    <property type="match status" value="1"/>
</dbReference>
<dbReference type="Gene3D" id="1.10.150.20">
    <property type="entry name" value="5' to 3' exonuclease, C-terminal subdomain"/>
    <property type="match status" value="2"/>
</dbReference>
<dbReference type="InterPro" id="IPR003583">
    <property type="entry name" value="Hlx-hairpin-Hlx_DNA-bd_motif"/>
</dbReference>
<evidence type="ECO:0000256" key="9">
    <source>
        <dbReference type="ARBA" id="ARBA00023204"/>
    </source>
</evidence>
<keyword evidence="3 11" id="KW-0235">DNA replication</keyword>
<evidence type="ECO:0000256" key="3">
    <source>
        <dbReference type="ARBA" id="ARBA00022705"/>
    </source>
</evidence>
<feature type="binding site" evidence="11">
    <location>
        <position position="402"/>
    </location>
    <ligand>
        <name>Zn(2+)</name>
        <dbReference type="ChEBI" id="CHEBI:29105"/>
    </ligand>
</feature>
<evidence type="ECO:0000256" key="6">
    <source>
        <dbReference type="ARBA" id="ARBA00022833"/>
    </source>
</evidence>
<feature type="binding site" evidence="11">
    <location>
        <position position="163"/>
    </location>
    <ligand>
        <name>NAD(+)</name>
        <dbReference type="ChEBI" id="CHEBI:57540"/>
    </ligand>
</feature>
<dbReference type="CDD" id="cd00114">
    <property type="entry name" value="LIGANc"/>
    <property type="match status" value="1"/>
</dbReference>
<gene>
    <name evidence="11 14" type="primary">ligA</name>
    <name evidence="14" type="ORF">Q2362_06220</name>
</gene>
<dbReference type="Gene3D" id="2.40.50.140">
    <property type="entry name" value="Nucleic acid-binding proteins"/>
    <property type="match status" value="1"/>
</dbReference>
<dbReference type="Pfam" id="PF12826">
    <property type="entry name" value="HHH_2"/>
    <property type="match status" value="1"/>
</dbReference>
<dbReference type="InterPro" id="IPR004150">
    <property type="entry name" value="NAD_DNA_ligase_OB"/>
</dbReference>
<dbReference type="PIRSF" id="PIRSF001604">
    <property type="entry name" value="LigA"/>
    <property type="match status" value="1"/>
</dbReference>
<dbReference type="Pfam" id="PF01653">
    <property type="entry name" value="DNA_ligase_aden"/>
    <property type="match status" value="1"/>
</dbReference>
<organism evidence="14 15">
    <name type="scientific">Campylobacter magnus</name>
    <dbReference type="NCBI Taxonomy" id="3026462"/>
    <lineage>
        <taxon>Bacteria</taxon>
        <taxon>Pseudomonadati</taxon>
        <taxon>Campylobacterota</taxon>
        <taxon>Epsilonproteobacteria</taxon>
        <taxon>Campylobacterales</taxon>
        <taxon>Campylobacteraceae</taxon>
        <taxon>Campylobacter</taxon>
    </lineage>
</organism>
<keyword evidence="15" id="KW-1185">Reference proteome</keyword>
<accession>A0ABT8TBQ8</accession>
<comment type="caution">
    <text evidence="14">The sequence shown here is derived from an EMBL/GenBank/DDBJ whole genome shotgun (WGS) entry which is preliminary data.</text>
</comment>
<dbReference type="RefSeq" id="WP_302244593.1">
    <property type="nucleotide sequence ID" value="NZ_JAULJQ010000007.1"/>
</dbReference>
<keyword evidence="9 11" id="KW-0234">DNA repair</keyword>
<protein>
    <recommendedName>
        <fullName evidence="11 12">DNA ligase</fullName>
        <ecNumber evidence="11 12">6.5.1.2</ecNumber>
    </recommendedName>
    <alternativeName>
        <fullName evidence="11">Polydeoxyribonucleotide synthase [NAD(+)]</fullName>
    </alternativeName>
</protein>
<feature type="binding site" evidence="11">
    <location>
        <position position="418"/>
    </location>
    <ligand>
        <name>Zn(2+)</name>
        <dbReference type="ChEBI" id="CHEBI:29105"/>
    </ligand>
</feature>
<comment type="similarity">
    <text evidence="11">Belongs to the NAD-dependent DNA ligase family. LigA subfamily.</text>
</comment>
<evidence type="ECO:0000313" key="15">
    <source>
        <dbReference type="Proteomes" id="UP001171111"/>
    </source>
</evidence>